<evidence type="ECO:0000256" key="7">
    <source>
        <dbReference type="SAM" id="Phobius"/>
    </source>
</evidence>
<dbReference type="NCBIfam" id="TIGR00924">
    <property type="entry name" value="yjdL_sub1_fam"/>
    <property type="match status" value="1"/>
</dbReference>
<feature type="transmembrane region" description="Helical" evidence="7">
    <location>
        <begin position="246"/>
        <end position="267"/>
    </location>
</feature>
<keyword evidence="9" id="KW-1185">Reference proteome</keyword>
<dbReference type="InterPro" id="IPR005279">
    <property type="entry name" value="Dipep/tripep_permease"/>
</dbReference>
<dbReference type="PANTHER" id="PTHR23517:SF15">
    <property type="entry name" value="PROTON-DEPENDENT OLIGOPEPTIDE FAMILY TRANSPORT PROTEIN"/>
    <property type="match status" value="1"/>
</dbReference>
<feature type="transmembrane region" description="Helical" evidence="7">
    <location>
        <begin position="206"/>
        <end position="225"/>
    </location>
</feature>
<feature type="transmembrane region" description="Helical" evidence="7">
    <location>
        <begin position="102"/>
        <end position="119"/>
    </location>
</feature>
<keyword evidence="6 7" id="KW-0472">Membrane</keyword>
<comment type="caution">
    <text evidence="8">The sequence shown here is derived from an EMBL/GenBank/DDBJ whole genome shotgun (WGS) entry which is preliminary data.</text>
</comment>
<dbReference type="InterPro" id="IPR000109">
    <property type="entry name" value="POT_fam"/>
</dbReference>
<dbReference type="Proteomes" id="UP000523795">
    <property type="component" value="Unassembled WGS sequence"/>
</dbReference>
<evidence type="ECO:0000256" key="4">
    <source>
        <dbReference type="ARBA" id="ARBA00022692"/>
    </source>
</evidence>
<comment type="subcellular location">
    <subcellularLocation>
        <location evidence="1">Cell membrane</location>
        <topology evidence="1">Multi-pass membrane protein</topology>
    </subcellularLocation>
</comment>
<evidence type="ECO:0000313" key="8">
    <source>
        <dbReference type="EMBL" id="NKX52140.1"/>
    </source>
</evidence>
<keyword evidence="3" id="KW-1003">Cell membrane</keyword>
<accession>A0ABX1JTV9</accession>
<feature type="transmembrane region" description="Helical" evidence="7">
    <location>
        <begin position="179"/>
        <end position="200"/>
    </location>
</feature>
<feature type="transmembrane region" description="Helical" evidence="7">
    <location>
        <begin position="147"/>
        <end position="167"/>
    </location>
</feature>
<feature type="transmembrane region" description="Helical" evidence="7">
    <location>
        <begin position="273"/>
        <end position="297"/>
    </location>
</feature>
<evidence type="ECO:0000256" key="3">
    <source>
        <dbReference type="ARBA" id="ARBA00022475"/>
    </source>
</evidence>
<keyword evidence="4 7" id="KW-0812">Transmembrane</keyword>
<evidence type="ECO:0000256" key="1">
    <source>
        <dbReference type="ARBA" id="ARBA00004651"/>
    </source>
</evidence>
<proteinExistence type="predicted"/>
<keyword evidence="2" id="KW-0813">Transport</keyword>
<name>A0ABX1JTV9_9MICC</name>
<reference evidence="8 9" key="1">
    <citation type="submission" date="2020-04" db="EMBL/GenBank/DDBJ databases">
        <authorList>
            <person name="Liu S."/>
        </authorList>
    </citation>
    <scope>NUCLEOTIDE SEQUENCE [LARGE SCALE GENOMIC DNA]</scope>
    <source>
        <strain evidence="8 9">CGMCC 1.15091</strain>
    </source>
</reference>
<dbReference type="InterPro" id="IPR050171">
    <property type="entry name" value="MFS_Transporters"/>
</dbReference>
<dbReference type="SUPFAM" id="SSF103473">
    <property type="entry name" value="MFS general substrate transporter"/>
    <property type="match status" value="1"/>
</dbReference>
<feature type="transmembrane region" description="Helical" evidence="7">
    <location>
        <begin position="69"/>
        <end position="90"/>
    </location>
</feature>
<evidence type="ECO:0000313" key="9">
    <source>
        <dbReference type="Proteomes" id="UP000523795"/>
    </source>
</evidence>
<feature type="non-terminal residue" evidence="8">
    <location>
        <position position="1"/>
    </location>
</feature>
<protein>
    <submittedName>
        <fullName evidence="8">MFS transporter</fullName>
    </submittedName>
</protein>
<dbReference type="Gene3D" id="1.20.1250.20">
    <property type="entry name" value="MFS general substrate transporter like domains"/>
    <property type="match status" value="1"/>
</dbReference>
<keyword evidence="5 7" id="KW-1133">Transmembrane helix</keyword>
<feature type="transmembrane region" description="Helical" evidence="7">
    <location>
        <begin position="41"/>
        <end position="63"/>
    </location>
</feature>
<dbReference type="EMBL" id="JAAZSR010000418">
    <property type="protein sequence ID" value="NKX52140.1"/>
    <property type="molecule type" value="Genomic_DNA"/>
</dbReference>
<evidence type="ECO:0000256" key="5">
    <source>
        <dbReference type="ARBA" id="ARBA00022989"/>
    </source>
</evidence>
<organism evidence="8 9">
    <name type="scientific">Arthrobacter deserti</name>
    <dbReference type="NCBI Taxonomy" id="1742687"/>
    <lineage>
        <taxon>Bacteria</taxon>
        <taxon>Bacillati</taxon>
        <taxon>Actinomycetota</taxon>
        <taxon>Actinomycetes</taxon>
        <taxon>Micrococcales</taxon>
        <taxon>Micrococcaceae</taxon>
        <taxon>Arthrobacter</taxon>
    </lineage>
</organism>
<dbReference type="PANTHER" id="PTHR23517">
    <property type="entry name" value="RESISTANCE PROTEIN MDTM, PUTATIVE-RELATED-RELATED"/>
    <property type="match status" value="1"/>
</dbReference>
<sequence>HYGFGLAAAGMAIGLVQYARTRRNLPEAAHHGANPLPRRSYAGFLAAAAAAAAVIVLAVALGLVTPGNLAPVMAWLAILAAVAYFAVILSSRQVTAAERRRVFAFIPLFIASAAFWALFQQQFTVVALYSDQQLDRHLLGWEMPASWVQSINPVFIIVFAGVFAALWTRLGPGQPGSPLKFALGLAVMGLAFLAFIPLSGGGASRTPLPALAGILFLFTMAELFLSPTGSSVSTKLAPKAFQTQLVALYLLSISLGTTLAGILAGYYDPTREVPYFGFIGATAIVLGLALAAAVPSLKRLMGGIR</sequence>
<gene>
    <name evidence="8" type="ORF">HER39_16510</name>
</gene>
<evidence type="ECO:0000256" key="6">
    <source>
        <dbReference type="ARBA" id="ARBA00023136"/>
    </source>
</evidence>
<dbReference type="InterPro" id="IPR036259">
    <property type="entry name" value="MFS_trans_sf"/>
</dbReference>
<evidence type="ECO:0000256" key="2">
    <source>
        <dbReference type="ARBA" id="ARBA00022448"/>
    </source>
</evidence>
<dbReference type="Pfam" id="PF00854">
    <property type="entry name" value="PTR2"/>
    <property type="match status" value="1"/>
</dbReference>